<feature type="binding site" evidence="6">
    <location>
        <position position="6"/>
    </location>
    <ligand>
        <name>Mg(2+)</name>
        <dbReference type="ChEBI" id="CHEBI:18420"/>
    </ligand>
</feature>
<sequence>MAVVLDASAAVHRLLGDGDARALMATEVLHVPHLADSEMAGVLRRHVSAGRLAVDDGRRALVTWGRVGVTRHPAVGLLDRVWELRGNVSAYDATYVALAEELGCALVAGDARLGRAPGLRCDVLVVPG</sequence>
<protein>
    <recommendedName>
        <fullName evidence="6">Ribonuclease VapC</fullName>
        <shortName evidence="6">RNase VapC</shortName>
        <ecNumber evidence="6">3.1.-.-</ecNumber>
    </recommendedName>
    <alternativeName>
        <fullName evidence="6">Toxin VapC</fullName>
    </alternativeName>
</protein>
<dbReference type="SUPFAM" id="SSF88723">
    <property type="entry name" value="PIN domain-like"/>
    <property type="match status" value="1"/>
</dbReference>
<comment type="similarity">
    <text evidence="6">Belongs to the PINc/VapC protein family.</text>
</comment>
<accession>A0A849BQC2</accession>
<keyword evidence="9" id="KW-1185">Reference proteome</keyword>
<keyword evidence="6" id="KW-0800">Toxin</keyword>
<dbReference type="Gene3D" id="3.40.50.1010">
    <property type="entry name" value="5'-nuclease"/>
    <property type="match status" value="1"/>
</dbReference>
<dbReference type="InterPro" id="IPR002716">
    <property type="entry name" value="PIN_dom"/>
</dbReference>
<dbReference type="RefSeq" id="WP_171201613.1">
    <property type="nucleotide sequence ID" value="NZ_BAAANP010000007.1"/>
</dbReference>
<dbReference type="HAMAP" id="MF_00265">
    <property type="entry name" value="VapC_Nob1"/>
    <property type="match status" value="1"/>
</dbReference>
<dbReference type="GO" id="GO:0004540">
    <property type="term" value="F:RNA nuclease activity"/>
    <property type="evidence" value="ECO:0007669"/>
    <property type="project" value="InterPro"/>
</dbReference>
<comment type="caution">
    <text evidence="8">The sequence shown here is derived from an EMBL/GenBank/DDBJ whole genome shotgun (WGS) entry which is preliminary data.</text>
</comment>
<evidence type="ECO:0000256" key="6">
    <source>
        <dbReference type="HAMAP-Rule" id="MF_00265"/>
    </source>
</evidence>
<evidence type="ECO:0000313" key="8">
    <source>
        <dbReference type="EMBL" id="NNH21746.1"/>
    </source>
</evidence>
<dbReference type="EMBL" id="JABEMA010000007">
    <property type="protein sequence ID" value="NNH21746.1"/>
    <property type="molecule type" value="Genomic_DNA"/>
</dbReference>
<proteinExistence type="inferred from homology"/>
<evidence type="ECO:0000256" key="5">
    <source>
        <dbReference type="ARBA" id="ARBA00022842"/>
    </source>
</evidence>
<evidence type="ECO:0000256" key="2">
    <source>
        <dbReference type="ARBA" id="ARBA00022722"/>
    </source>
</evidence>
<dbReference type="InterPro" id="IPR029060">
    <property type="entry name" value="PIN-like_dom_sf"/>
</dbReference>
<dbReference type="GO" id="GO:0000287">
    <property type="term" value="F:magnesium ion binding"/>
    <property type="evidence" value="ECO:0007669"/>
    <property type="project" value="UniProtKB-UniRule"/>
</dbReference>
<dbReference type="PANTHER" id="PTHR35901">
    <property type="entry name" value="RIBONUCLEASE VAPC3"/>
    <property type="match status" value="1"/>
</dbReference>
<dbReference type="PANTHER" id="PTHR35901:SF1">
    <property type="entry name" value="EXONUCLEASE VAPC9"/>
    <property type="match status" value="1"/>
</dbReference>
<evidence type="ECO:0000313" key="9">
    <source>
        <dbReference type="Proteomes" id="UP000555552"/>
    </source>
</evidence>
<keyword evidence="4 6" id="KW-0378">Hydrolase</keyword>
<keyword evidence="1 6" id="KW-1277">Toxin-antitoxin system</keyword>
<dbReference type="EC" id="3.1.-.-" evidence="6"/>
<keyword evidence="2 6" id="KW-0540">Nuclease</keyword>
<dbReference type="GO" id="GO:0016787">
    <property type="term" value="F:hydrolase activity"/>
    <property type="evidence" value="ECO:0007669"/>
    <property type="project" value="UniProtKB-KW"/>
</dbReference>
<evidence type="ECO:0000256" key="1">
    <source>
        <dbReference type="ARBA" id="ARBA00022649"/>
    </source>
</evidence>
<feature type="domain" description="PIN" evidence="7">
    <location>
        <begin position="3"/>
        <end position="117"/>
    </location>
</feature>
<dbReference type="CDD" id="cd09873">
    <property type="entry name" value="PIN_Pae0151-like"/>
    <property type="match status" value="1"/>
</dbReference>
<evidence type="ECO:0000256" key="4">
    <source>
        <dbReference type="ARBA" id="ARBA00022801"/>
    </source>
</evidence>
<dbReference type="Pfam" id="PF01850">
    <property type="entry name" value="PIN"/>
    <property type="match status" value="1"/>
</dbReference>
<keyword evidence="5 6" id="KW-0460">Magnesium</keyword>
<dbReference type="InterPro" id="IPR051619">
    <property type="entry name" value="TypeII_TA_RNase_PINc/VapC"/>
</dbReference>
<dbReference type="AlphaFoldDB" id="A0A849BQC2"/>
<organism evidence="8 9">
    <name type="scientific">Pseudokineococcus marinus</name>
    <dbReference type="NCBI Taxonomy" id="351215"/>
    <lineage>
        <taxon>Bacteria</taxon>
        <taxon>Bacillati</taxon>
        <taxon>Actinomycetota</taxon>
        <taxon>Actinomycetes</taxon>
        <taxon>Kineosporiales</taxon>
        <taxon>Kineosporiaceae</taxon>
        <taxon>Pseudokineococcus</taxon>
    </lineage>
</organism>
<comment type="cofactor">
    <cofactor evidence="6">
        <name>Mg(2+)</name>
        <dbReference type="ChEBI" id="CHEBI:18420"/>
    </cofactor>
</comment>
<feature type="binding site" evidence="6">
    <location>
        <position position="92"/>
    </location>
    <ligand>
        <name>Mg(2+)</name>
        <dbReference type="ChEBI" id="CHEBI:18420"/>
    </ligand>
</feature>
<evidence type="ECO:0000259" key="7">
    <source>
        <dbReference type="Pfam" id="PF01850"/>
    </source>
</evidence>
<dbReference type="InterPro" id="IPR022907">
    <property type="entry name" value="VapC_family"/>
</dbReference>
<dbReference type="InterPro" id="IPR044153">
    <property type="entry name" value="PIN_Pae0151-like"/>
</dbReference>
<evidence type="ECO:0000256" key="3">
    <source>
        <dbReference type="ARBA" id="ARBA00022723"/>
    </source>
</evidence>
<reference evidence="8 9" key="1">
    <citation type="submission" date="2020-05" db="EMBL/GenBank/DDBJ databases">
        <title>MicrobeNet Type strains.</title>
        <authorList>
            <person name="Nicholson A.C."/>
        </authorList>
    </citation>
    <scope>NUCLEOTIDE SEQUENCE [LARGE SCALE GENOMIC DNA]</scope>
    <source>
        <strain evidence="8 9">JCM 14547</strain>
    </source>
</reference>
<name>A0A849BQC2_9ACTN</name>
<dbReference type="Proteomes" id="UP000555552">
    <property type="component" value="Unassembled WGS sequence"/>
</dbReference>
<gene>
    <name evidence="6" type="primary">vapC</name>
    <name evidence="8" type="ORF">HLB09_01305</name>
</gene>
<dbReference type="GO" id="GO:0090729">
    <property type="term" value="F:toxin activity"/>
    <property type="evidence" value="ECO:0007669"/>
    <property type="project" value="UniProtKB-KW"/>
</dbReference>
<keyword evidence="3 6" id="KW-0479">Metal-binding</keyword>
<comment type="function">
    <text evidence="6">Toxic component of a toxin-antitoxin (TA) system. An RNase.</text>
</comment>